<dbReference type="EMBL" id="CP097330">
    <property type="protein sequence ID" value="URF03057.1"/>
    <property type="molecule type" value="Genomic_DNA"/>
</dbReference>
<proteinExistence type="predicted"/>
<dbReference type="AlphaFoldDB" id="A0AAE9KZQ2"/>
<evidence type="ECO:0000313" key="2">
    <source>
        <dbReference type="Proteomes" id="UP001056132"/>
    </source>
</evidence>
<accession>A0AAE9KZQ2</accession>
<dbReference type="Proteomes" id="UP001056132">
    <property type="component" value="Chromosome 1"/>
</dbReference>
<sequence>MSLDVLPDEITLQAVSGRTLTWTGHYAVSAGLFEIRPPRIPRDARPVFDEDLDCIVGYQRSFGGCYHLYDLNGDMTAIWEGLRDTVPVEKRDPMLVVGGLWAANVRGLTALALPGIGSAMAPTTLALLRKRFSGLAATPLLFTATAHTTMNDAHRFVPVHILRLAMRHGDRIQPPPDVPGAARYLARMAIRRRSCMLDVVTTHGNATIVQFEYWPYADTLPAA</sequence>
<reference evidence="1" key="2">
    <citation type="submission" date="2022-05" db="EMBL/GenBank/DDBJ databases">
        <authorList>
            <person name="Kunte H.-J."/>
        </authorList>
    </citation>
    <scope>NUCLEOTIDE SEQUENCE</scope>
    <source>
        <strain evidence="1">G5</strain>
    </source>
</reference>
<reference evidence="1" key="1">
    <citation type="journal article" date="2022" name="Microbiol. Resour. Announc.">
        <title>Genome Sequence of Cupriavidus campinensis Strain G5, a Member of a Bacterial Consortium Capable of Polyethylene Degradation.</title>
        <authorList>
            <person name="Schneider B."/>
            <person name="Pfeiffer F."/>
            <person name="Dyall-Smith M."/>
            <person name="Kunte H.J."/>
        </authorList>
    </citation>
    <scope>NUCLEOTIDE SEQUENCE</scope>
    <source>
        <strain evidence="1">G5</strain>
    </source>
</reference>
<dbReference type="RefSeq" id="WP_246119025.1">
    <property type="nucleotide sequence ID" value="NZ_CP097330.1"/>
</dbReference>
<name>A0AAE9KZQ2_9BURK</name>
<protein>
    <submittedName>
        <fullName evidence="1">Uncharacterized protein</fullName>
    </submittedName>
</protein>
<evidence type="ECO:0000313" key="1">
    <source>
        <dbReference type="EMBL" id="URF03057.1"/>
    </source>
</evidence>
<organism evidence="1 2">
    <name type="scientific">Cupriavidus campinensis</name>
    <dbReference type="NCBI Taxonomy" id="151783"/>
    <lineage>
        <taxon>Bacteria</taxon>
        <taxon>Pseudomonadati</taxon>
        <taxon>Pseudomonadota</taxon>
        <taxon>Betaproteobacteria</taxon>
        <taxon>Burkholderiales</taxon>
        <taxon>Burkholderiaceae</taxon>
        <taxon>Cupriavidus</taxon>
    </lineage>
</organism>
<gene>
    <name evidence="1" type="ORF">M5D45_10880</name>
</gene>
<dbReference type="KEGG" id="ccam:M5D45_10880"/>